<reference evidence="1" key="1">
    <citation type="journal article" date="2023" name="G3 (Bethesda)">
        <title>A reference genome for the long-term kleptoplast-retaining sea slug Elysia crispata morphotype clarki.</title>
        <authorList>
            <person name="Eastman K.E."/>
            <person name="Pendleton A.L."/>
            <person name="Shaikh M.A."/>
            <person name="Suttiyut T."/>
            <person name="Ogas R."/>
            <person name="Tomko P."/>
            <person name="Gavelis G."/>
            <person name="Widhalm J.R."/>
            <person name="Wisecaver J.H."/>
        </authorList>
    </citation>
    <scope>NUCLEOTIDE SEQUENCE</scope>
    <source>
        <strain evidence="1">ECLA1</strain>
    </source>
</reference>
<evidence type="ECO:0000313" key="2">
    <source>
        <dbReference type="Proteomes" id="UP001283361"/>
    </source>
</evidence>
<organism evidence="1 2">
    <name type="scientific">Elysia crispata</name>
    <name type="common">lettuce slug</name>
    <dbReference type="NCBI Taxonomy" id="231223"/>
    <lineage>
        <taxon>Eukaryota</taxon>
        <taxon>Metazoa</taxon>
        <taxon>Spiralia</taxon>
        <taxon>Lophotrochozoa</taxon>
        <taxon>Mollusca</taxon>
        <taxon>Gastropoda</taxon>
        <taxon>Heterobranchia</taxon>
        <taxon>Euthyneura</taxon>
        <taxon>Panpulmonata</taxon>
        <taxon>Sacoglossa</taxon>
        <taxon>Placobranchoidea</taxon>
        <taxon>Plakobranchidae</taxon>
        <taxon>Elysia</taxon>
    </lineage>
</organism>
<dbReference type="AlphaFoldDB" id="A0AAE1DQQ8"/>
<proteinExistence type="predicted"/>
<protein>
    <submittedName>
        <fullName evidence="1">Uncharacterized protein</fullName>
    </submittedName>
</protein>
<dbReference type="Proteomes" id="UP001283361">
    <property type="component" value="Unassembled WGS sequence"/>
</dbReference>
<name>A0AAE1DQQ8_9GAST</name>
<accession>A0AAE1DQQ8</accession>
<gene>
    <name evidence="1" type="ORF">RRG08_013083</name>
</gene>
<comment type="caution">
    <text evidence="1">The sequence shown here is derived from an EMBL/GenBank/DDBJ whole genome shotgun (WGS) entry which is preliminary data.</text>
</comment>
<evidence type="ECO:0000313" key="1">
    <source>
        <dbReference type="EMBL" id="KAK3778815.1"/>
    </source>
</evidence>
<keyword evidence="2" id="KW-1185">Reference proteome</keyword>
<dbReference type="EMBL" id="JAWDGP010002895">
    <property type="protein sequence ID" value="KAK3778815.1"/>
    <property type="molecule type" value="Genomic_DNA"/>
</dbReference>
<sequence length="109" mass="11971">MKDGACLCVHFILDQSQESVGDPRLDLCPHPVSFASVSSTHTEQSLCRFPSSFFHSLYPGNFTVKAIGRRSYHRHRSGVLNFFANVSSGPGSRAVICNQARLKASISKD</sequence>